<name>A0A1W2EH59_9HYPH</name>
<dbReference type="InterPro" id="IPR037673">
    <property type="entry name" value="MSC/AndL"/>
</dbReference>
<dbReference type="STRING" id="937218.SAMN06297251_12541"/>
<dbReference type="InterPro" id="IPR001185">
    <property type="entry name" value="MS_channel"/>
</dbReference>
<dbReference type="PRINTS" id="PR01264">
    <property type="entry name" value="MECHCHANNEL"/>
</dbReference>
<proteinExistence type="inferred from homology"/>
<comment type="function">
    <text evidence="10">Channel that opens in response to stretch forces in the membrane lipid bilayer. May participate in the regulation of osmotic pressure changes within the cell.</text>
</comment>
<dbReference type="Proteomes" id="UP000192656">
    <property type="component" value="Unassembled WGS sequence"/>
</dbReference>
<keyword evidence="4 10" id="KW-1003">Cell membrane</keyword>
<evidence type="ECO:0000256" key="7">
    <source>
        <dbReference type="ARBA" id="ARBA00023065"/>
    </source>
</evidence>
<evidence type="ECO:0000256" key="8">
    <source>
        <dbReference type="ARBA" id="ARBA00023136"/>
    </source>
</evidence>
<dbReference type="Pfam" id="PF01741">
    <property type="entry name" value="MscL"/>
    <property type="match status" value="1"/>
</dbReference>
<comment type="subcellular location">
    <subcellularLocation>
        <location evidence="10">Cell inner membrane</location>
        <topology evidence="10">Multi-pass membrane protein</topology>
    </subcellularLocation>
    <subcellularLocation>
        <location evidence="1">Cell membrane</location>
        <topology evidence="1">Multi-pass membrane protein</topology>
    </subcellularLocation>
</comment>
<dbReference type="AlphaFoldDB" id="A0A1W2EH59"/>
<keyword evidence="10" id="KW-0997">Cell inner membrane</keyword>
<organism evidence="11 12">
    <name type="scientific">Fulvimarina manganoxydans</name>
    <dbReference type="NCBI Taxonomy" id="937218"/>
    <lineage>
        <taxon>Bacteria</taxon>
        <taxon>Pseudomonadati</taxon>
        <taxon>Pseudomonadota</taxon>
        <taxon>Alphaproteobacteria</taxon>
        <taxon>Hyphomicrobiales</taxon>
        <taxon>Aurantimonadaceae</taxon>
        <taxon>Fulvimarina</taxon>
    </lineage>
</organism>
<dbReference type="InterPro" id="IPR036019">
    <property type="entry name" value="MscL_channel"/>
</dbReference>
<keyword evidence="8 10" id="KW-0472">Membrane</keyword>
<dbReference type="InterPro" id="IPR019823">
    <property type="entry name" value="Mechanosensitive_channel_CS"/>
</dbReference>
<feature type="transmembrane region" description="Helical" evidence="10">
    <location>
        <begin position="109"/>
        <end position="131"/>
    </location>
</feature>
<evidence type="ECO:0000313" key="12">
    <source>
        <dbReference type="Proteomes" id="UP000192656"/>
    </source>
</evidence>
<sequence>MLYETIAGTCAEAISLRRESSPSKEEAAKGMLQEFKKFALKGNMVDLAIGIIIGAAFSGLVNSIVQDLFMPIVAAITGGVDFTNKFVPLKEGITAVTLDQARAEGPVLAYGRFATLAINFLIVAFILFMVVKLMNRLKRQEEEKPAEVAETPREERLLEEIRDLLAAQSGQQPRV</sequence>
<dbReference type="HAMAP" id="MF_00115">
    <property type="entry name" value="MscL"/>
    <property type="match status" value="1"/>
</dbReference>
<evidence type="ECO:0000256" key="4">
    <source>
        <dbReference type="ARBA" id="ARBA00022475"/>
    </source>
</evidence>
<dbReference type="PANTHER" id="PTHR30266:SF2">
    <property type="entry name" value="LARGE-CONDUCTANCE MECHANOSENSITIVE CHANNEL"/>
    <property type="match status" value="1"/>
</dbReference>
<dbReference type="GO" id="GO:0005886">
    <property type="term" value="C:plasma membrane"/>
    <property type="evidence" value="ECO:0007669"/>
    <property type="project" value="UniProtKB-SubCell"/>
</dbReference>
<evidence type="ECO:0000256" key="1">
    <source>
        <dbReference type="ARBA" id="ARBA00004651"/>
    </source>
</evidence>
<keyword evidence="9 10" id="KW-0407">Ion channel</keyword>
<keyword evidence="5 10" id="KW-0812">Transmembrane</keyword>
<dbReference type="NCBIfam" id="TIGR00220">
    <property type="entry name" value="mscL"/>
    <property type="match status" value="1"/>
</dbReference>
<reference evidence="11 12" key="1">
    <citation type="submission" date="2017-04" db="EMBL/GenBank/DDBJ databases">
        <authorList>
            <person name="Afonso C.L."/>
            <person name="Miller P.J."/>
            <person name="Scott M.A."/>
            <person name="Spackman E."/>
            <person name="Goraichik I."/>
            <person name="Dimitrov K.M."/>
            <person name="Suarez D.L."/>
            <person name="Swayne D.E."/>
        </authorList>
    </citation>
    <scope>NUCLEOTIDE SEQUENCE [LARGE SCALE GENOMIC DNA]</scope>
    <source>
        <strain evidence="11 12">CGMCC 1.10972</strain>
    </source>
</reference>
<evidence type="ECO:0000256" key="5">
    <source>
        <dbReference type="ARBA" id="ARBA00022692"/>
    </source>
</evidence>
<dbReference type="EMBL" id="FWXR01000025">
    <property type="protein sequence ID" value="SMD08965.1"/>
    <property type="molecule type" value="Genomic_DNA"/>
</dbReference>
<evidence type="ECO:0000256" key="2">
    <source>
        <dbReference type="ARBA" id="ARBA00007254"/>
    </source>
</evidence>
<comment type="subunit">
    <text evidence="10">Homopentamer.</text>
</comment>
<dbReference type="SUPFAM" id="SSF81330">
    <property type="entry name" value="Gated mechanosensitive channel"/>
    <property type="match status" value="1"/>
</dbReference>
<dbReference type="NCBIfam" id="NF010557">
    <property type="entry name" value="PRK13952.1"/>
    <property type="match status" value="1"/>
</dbReference>
<evidence type="ECO:0000313" key="11">
    <source>
        <dbReference type="EMBL" id="SMD08965.1"/>
    </source>
</evidence>
<evidence type="ECO:0000256" key="10">
    <source>
        <dbReference type="HAMAP-Rule" id="MF_00115"/>
    </source>
</evidence>
<evidence type="ECO:0000256" key="9">
    <source>
        <dbReference type="ARBA" id="ARBA00023303"/>
    </source>
</evidence>
<gene>
    <name evidence="10" type="primary">mscL</name>
    <name evidence="11" type="ORF">SAMN06297251_12541</name>
</gene>
<evidence type="ECO:0000256" key="3">
    <source>
        <dbReference type="ARBA" id="ARBA00022448"/>
    </source>
</evidence>
<dbReference type="NCBIfam" id="NF001843">
    <property type="entry name" value="PRK00567.1-4"/>
    <property type="match status" value="1"/>
</dbReference>
<keyword evidence="6 10" id="KW-1133">Transmembrane helix</keyword>
<feature type="transmembrane region" description="Helical" evidence="10">
    <location>
        <begin position="45"/>
        <end position="65"/>
    </location>
</feature>
<keyword evidence="12" id="KW-1185">Reference proteome</keyword>
<evidence type="ECO:0000256" key="6">
    <source>
        <dbReference type="ARBA" id="ARBA00022989"/>
    </source>
</evidence>
<protein>
    <recommendedName>
        <fullName evidence="10">Large-conductance mechanosensitive channel</fullName>
    </recommendedName>
</protein>
<dbReference type="PROSITE" id="PS01327">
    <property type="entry name" value="MSCL"/>
    <property type="match status" value="1"/>
</dbReference>
<keyword evidence="7 10" id="KW-0406">Ion transport</keyword>
<comment type="similarity">
    <text evidence="2 10">Belongs to the MscL family.</text>
</comment>
<dbReference type="GO" id="GO:0008381">
    <property type="term" value="F:mechanosensitive monoatomic ion channel activity"/>
    <property type="evidence" value="ECO:0007669"/>
    <property type="project" value="UniProtKB-UniRule"/>
</dbReference>
<dbReference type="PANTHER" id="PTHR30266">
    <property type="entry name" value="MECHANOSENSITIVE CHANNEL MSCL"/>
    <property type="match status" value="1"/>
</dbReference>
<accession>A0A1W2EH59</accession>
<dbReference type="Gene3D" id="1.10.1200.120">
    <property type="entry name" value="Large-conductance mechanosensitive channel, MscL, domain 1"/>
    <property type="match status" value="1"/>
</dbReference>
<keyword evidence="3 10" id="KW-0813">Transport</keyword>